<reference evidence="2" key="1">
    <citation type="submission" date="2016-06" db="EMBL/GenBank/DDBJ databases">
        <title>Parallel loss of symbiosis genes in relatives of nitrogen-fixing non-legume Parasponia.</title>
        <authorList>
            <person name="Van Velzen R."/>
            <person name="Holmer R."/>
            <person name="Bu F."/>
            <person name="Rutten L."/>
            <person name="Van Zeijl A."/>
            <person name="Liu W."/>
            <person name="Santuari L."/>
            <person name="Cao Q."/>
            <person name="Sharma T."/>
            <person name="Shen D."/>
            <person name="Roswanjaya Y."/>
            <person name="Wardhani T."/>
            <person name="Kalhor M.S."/>
            <person name="Jansen J."/>
            <person name="Van den Hoogen J."/>
            <person name="Gungor B."/>
            <person name="Hartog M."/>
            <person name="Hontelez J."/>
            <person name="Verver J."/>
            <person name="Yang W.-C."/>
            <person name="Schijlen E."/>
            <person name="Repin R."/>
            <person name="Schilthuizen M."/>
            <person name="Schranz E."/>
            <person name="Heidstra R."/>
            <person name="Miyata K."/>
            <person name="Fedorova E."/>
            <person name="Kohlen W."/>
            <person name="Bisseling T."/>
            <person name="Smit S."/>
            <person name="Geurts R."/>
        </authorList>
    </citation>
    <scope>NUCLEOTIDE SEQUENCE [LARGE SCALE GENOMIC DNA]</scope>
    <source>
        <strain evidence="2">cv. WU1-14</strain>
    </source>
</reference>
<dbReference type="EMBL" id="JXTB01000282">
    <property type="protein sequence ID" value="PON48110.1"/>
    <property type="molecule type" value="Genomic_DNA"/>
</dbReference>
<accession>A0A2P5BH53</accession>
<dbReference type="AlphaFoldDB" id="A0A2P5BH53"/>
<gene>
    <name evidence="1" type="ORF">PanWU01x14_240000</name>
</gene>
<evidence type="ECO:0000313" key="1">
    <source>
        <dbReference type="EMBL" id="PON48110.1"/>
    </source>
</evidence>
<evidence type="ECO:0000313" key="2">
    <source>
        <dbReference type="Proteomes" id="UP000237105"/>
    </source>
</evidence>
<sequence>PPLLPTPPPITRVCNTLSLFSTQRPSSFMTLSPNPELENSLSMAVDDPNSIFSFPFSSFSTSSSVCGCLALVFEVGLVFFLGFGGLCDFDNTGWGGLFEGSSVGEGEEEEEEWKEQVKETDLVLGRWRSGSGSGSGEESLEWGSQEFKIGAEELLRSIFFFFFRSYGFGDSEMVLEQENEVYNKGGCYCNNSTKIFY</sequence>
<feature type="non-terminal residue" evidence="1">
    <location>
        <position position="1"/>
    </location>
</feature>
<organism evidence="1 2">
    <name type="scientific">Parasponia andersonii</name>
    <name type="common">Sponia andersonii</name>
    <dbReference type="NCBI Taxonomy" id="3476"/>
    <lineage>
        <taxon>Eukaryota</taxon>
        <taxon>Viridiplantae</taxon>
        <taxon>Streptophyta</taxon>
        <taxon>Embryophyta</taxon>
        <taxon>Tracheophyta</taxon>
        <taxon>Spermatophyta</taxon>
        <taxon>Magnoliopsida</taxon>
        <taxon>eudicotyledons</taxon>
        <taxon>Gunneridae</taxon>
        <taxon>Pentapetalae</taxon>
        <taxon>rosids</taxon>
        <taxon>fabids</taxon>
        <taxon>Rosales</taxon>
        <taxon>Cannabaceae</taxon>
        <taxon>Parasponia</taxon>
    </lineage>
</organism>
<proteinExistence type="predicted"/>
<dbReference type="Proteomes" id="UP000237105">
    <property type="component" value="Unassembled WGS sequence"/>
</dbReference>
<keyword evidence="2" id="KW-1185">Reference proteome</keyword>
<comment type="caution">
    <text evidence="1">The sequence shown here is derived from an EMBL/GenBank/DDBJ whole genome shotgun (WGS) entry which is preliminary data.</text>
</comment>
<name>A0A2P5BH53_PARAD</name>
<protein>
    <submittedName>
        <fullName evidence="1">Uncharacterized protein</fullName>
    </submittedName>
</protein>